<sequence length="453" mass="49239">MRSMSIICPNGHLGFAPLRTESFQLGVAAGPDCIAADSGSDDVGPVPLGSDTSTSPQAWQRHDLEQMLLAARKLGVPMVIGSAGDTGSNSRVDLYVRLIKEIAAEHKLAPFKIGYFYSEVDKERVRRALRSGQQVAGLDGYADLTEAELDASDRIVAVAGVHPYIKLLEAGADVIIGGRSSDAAVFAAPALHRGYDADRAYYLGKVLECASFCAEPYGGKETVMGEISAEDVRVTAMHPDQRCTIASVAGHAMYERSNPYEEFFAGGRLDMADCRYEQLSEKTTRITGSRFEPAAQVRVKLEGSGKVGERYMGLCGIRDPYTIANVDRVIAWARDKVRERFGDSGYELHYKVYGRDGVMGELEPLRDQPGHELCVMVQGVAPTAEMAEELTLTGLRQMFYARLPDVKGTAGSVSFPLDEVVRTSAAYRWTLNHTLPVEDAGELFPTHLTEAGA</sequence>
<feature type="domain" description="Acyclic terpene utilisation N-terminal" evidence="1">
    <location>
        <begin position="61"/>
        <end position="411"/>
    </location>
</feature>
<dbReference type="Pfam" id="PF07287">
    <property type="entry name" value="AtuA"/>
    <property type="match status" value="1"/>
</dbReference>
<dbReference type="AlphaFoldDB" id="A0A6S7ES73"/>
<keyword evidence="3" id="KW-1185">Reference proteome</keyword>
<accession>A0A6S7ES73</accession>
<dbReference type="InterPro" id="IPR010839">
    <property type="entry name" value="AtuA_N"/>
</dbReference>
<evidence type="ECO:0000259" key="1">
    <source>
        <dbReference type="Pfam" id="PF07287"/>
    </source>
</evidence>
<evidence type="ECO:0000313" key="3">
    <source>
        <dbReference type="Proteomes" id="UP000494117"/>
    </source>
</evidence>
<dbReference type="Proteomes" id="UP000494117">
    <property type="component" value="Unassembled WGS sequence"/>
</dbReference>
<evidence type="ECO:0000313" key="2">
    <source>
        <dbReference type="EMBL" id="CAB3919922.1"/>
    </source>
</evidence>
<dbReference type="RefSeq" id="WP_175210027.1">
    <property type="nucleotide sequence ID" value="NZ_CADILG010000056.1"/>
</dbReference>
<gene>
    <name evidence="2" type="ORF">LMG26858_05246</name>
</gene>
<proteinExistence type="predicted"/>
<protein>
    <recommendedName>
        <fullName evidence="1">Acyclic terpene utilisation N-terminal domain-containing protein</fullName>
    </recommendedName>
</protein>
<reference evidence="2 3" key="1">
    <citation type="submission" date="2020-04" db="EMBL/GenBank/DDBJ databases">
        <authorList>
            <person name="De Canck E."/>
        </authorList>
    </citation>
    <scope>NUCLEOTIDE SEQUENCE [LARGE SCALE GENOMIC DNA]</scope>
    <source>
        <strain evidence="2 3">LMG 26858</strain>
    </source>
</reference>
<dbReference type="EMBL" id="CADILG010000056">
    <property type="protein sequence ID" value="CAB3919922.1"/>
    <property type="molecule type" value="Genomic_DNA"/>
</dbReference>
<organism evidence="2 3">
    <name type="scientific">Achromobacter anxifer</name>
    <dbReference type="NCBI Taxonomy" id="1287737"/>
    <lineage>
        <taxon>Bacteria</taxon>
        <taxon>Pseudomonadati</taxon>
        <taxon>Pseudomonadota</taxon>
        <taxon>Betaproteobacteria</taxon>
        <taxon>Burkholderiales</taxon>
        <taxon>Alcaligenaceae</taxon>
        <taxon>Achromobacter</taxon>
    </lineage>
</organism>
<name>A0A6S7ES73_9BURK</name>